<evidence type="ECO:0000313" key="8">
    <source>
        <dbReference type="Proteomes" id="UP001208771"/>
    </source>
</evidence>
<sequence>MPRNLLPILALLCGTLFLFSGNGLHGLLLPVRGTHEGYSNEMLGLLGTSWASGFVLGCFFAPSLIRRIGHARAFSVFVALIAIVALTTGIIIDDIVWVALRAMTGFCIAGTSMIIESWLNERATNESRGAIFSFYIAITLIGVVGGQMSLALGDISTQTLFLACGIFYCLAILPTTMSNAATPQPLKAVKLDLPTLFRTSPVSFFGILLIGIANGAFGTLGAVFGARAGLSQSSIALMMSLTIFAGALAQFPAGRLSDRIDRRHVLAGLSGVASLAGLLIVILHPFDAVNLIPLIVFYGAAANALYPIAVAHANDFAAPEDFVKVSGGLLLLFGIGTIIGPTIGGPVMTLYGPHFLFAVTALAHLSITLWAIFRSRMRAPIPVEERESYTTVPMGTTPALTPEASALDPRAVAEDTPSEDNPAGDTPDEAAAEAEAVPEGLAEADPAEREEERQ</sequence>
<dbReference type="PANTHER" id="PTHR23521:SF3">
    <property type="entry name" value="MFS TRANSPORTER"/>
    <property type="match status" value="1"/>
</dbReference>
<feature type="transmembrane region" description="Helical" evidence="5">
    <location>
        <begin position="265"/>
        <end position="285"/>
    </location>
</feature>
<evidence type="ECO:0000256" key="4">
    <source>
        <dbReference type="SAM" id="MobiDB-lite"/>
    </source>
</evidence>
<keyword evidence="8" id="KW-1185">Reference proteome</keyword>
<dbReference type="GO" id="GO:0005886">
    <property type="term" value="C:plasma membrane"/>
    <property type="evidence" value="ECO:0007669"/>
    <property type="project" value="TreeGrafter"/>
</dbReference>
<dbReference type="InterPro" id="IPR020846">
    <property type="entry name" value="MFS_dom"/>
</dbReference>
<feature type="transmembrane region" description="Helical" evidence="5">
    <location>
        <begin position="291"/>
        <end position="310"/>
    </location>
</feature>
<dbReference type="InterPro" id="IPR047200">
    <property type="entry name" value="MFS_YcaD-like"/>
</dbReference>
<feature type="compositionally biased region" description="Low complexity" evidence="4">
    <location>
        <begin position="433"/>
        <end position="444"/>
    </location>
</feature>
<dbReference type="Pfam" id="PF07690">
    <property type="entry name" value="MFS_1"/>
    <property type="match status" value="1"/>
</dbReference>
<dbReference type="InterPro" id="IPR011701">
    <property type="entry name" value="MFS"/>
</dbReference>
<feature type="domain" description="Major facilitator superfamily (MFS) profile" evidence="6">
    <location>
        <begin position="199"/>
        <end position="454"/>
    </location>
</feature>
<dbReference type="Gene3D" id="1.20.1250.20">
    <property type="entry name" value="MFS general substrate transporter like domains"/>
    <property type="match status" value="2"/>
</dbReference>
<organism evidence="7 8">
    <name type="scientific">Ectorhizobium quercum</name>
    <dbReference type="NCBI Taxonomy" id="2965071"/>
    <lineage>
        <taxon>Bacteria</taxon>
        <taxon>Pseudomonadati</taxon>
        <taxon>Pseudomonadota</taxon>
        <taxon>Alphaproteobacteria</taxon>
        <taxon>Hyphomicrobiales</taxon>
        <taxon>Rhizobiaceae</taxon>
        <taxon>Ectorhizobium</taxon>
    </lineage>
</organism>
<keyword evidence="1 5" id="KW-0812">Transmembrane</keyword>
<feature type="transmembrane region" description="Helical" evidence="5">
    <location>
        <begin position="202"/>
        <end position="223"/>
    </location>
</feature>
<accession>A0AAE3MZ73</accession>
<feature type="region of interest" description="Disordered" evidence="4">
    <location>
        <begin position="386"/>
        <end position="454"/>
    </location>
</feature>
<feature type="transmembrane region" description="Helical" evidence="5">
    <location>
        <begin position="235"/>
        <end position="253"/>
    </location>
</feature>
<proteinExistence type="predicted"/>
<name>A0AAE3MZ73_9HYPH</name>
<dbReference type="Proteomes" id="UP001208771">
    <property type="component" value="Unassembled WGS sequence"/>
</dbReference>
<evidence type="ECO:0000256" key="2">
    <source>
        <dbReference type="ARBA" id="ARBA00022989"/>
    </source>
</evidence>
<dbReference type="SUPFAM" id="SSF103473">
    <property type="entry name" value="MFS general substrate transporter"/>
    <property type="match status" value="1"/>
</dbReference>
<keyword evidence="3 5" id="KW-0472">Membrane</keyword>
<protein>
    <submittedName>
        <fullName evidence="7">MFS transporter</fullName>
    </submittedName>
</protein>
<reference evidence="7" key="1">
    <citation type="submission" date="2022-07" db="EMBL/GenBank/DDBJ databases">
        <title>Ectorhizobium quercum gen.nov., sp. nov.</title>
        <authorList>
            <person name="Ma T."/>
            <person name="Li Y."/>
        </authorList>
    </citation>
    <scope>NUCLEOTIDE SEQUENCE</scope>
    <source>
        <strain evidence="7">BDR2-2</strain>
    </source>
</reference>
<feature type="transmembrane region" description="Helical" evidence="5">
    <location>
        <begin position="98"/>
        <end position="119"/>
    </location>
</feature>
<evidence type="ECO:0000256" key="3">
    <source>
        <dbReference type="ARBA" id="ARBA00023136"/>
    </source>
</evidence>
<dbReference type="PROSITE" id="PS50850">
    <property type="entry name" value="MFS"/>
    <property type="match status" value="1"/>
</dbReference>
<feature type="transmembrane region" description="Helical" evidence="5">
    <location>
        <begin position="131"/>
        <end position="153"/>
    </location>
</feature>
<feature type="transmembrane region" description="Helical" evidence="5">
    <location>
        <begin position="355"/>
        <end position="373"/>
    </location>
</feature>
<evidence type="ECO:0000259" key="6">
    <source>
        <dbReference type="PROSITE" id="PS50850"/>
    </source>
</evidence>
<feature type="transmembrane region" description="Helical" evidence="5">
    <location>
        <begin position="73"/>
        <end position="92"/>
    </location>
</feature>
<evidence type="ECO:0000256" key="1">
    <source>
        <dbReference type="ARBA" id="ARBA00022692"/>
    </source>
</evidence>
<keyword evidence="2 5" id="KW-1133">Transmembrane helix</keyword>
<dbReference type="PANTHER" id="PTHR23521">
    <property type="entry name" value="TRANSPORTER MFS SUPERFAMILY"/>
    <property type="match status" value="1"/>
</dbReference>
<dbReference type="RefSeq" id="WP_306410574.1">
    <property type="nucleotide sequence ID" value="NZ_JANFPI010000002.1"/>
</dbReference>
<feature type="transmembrane region" description="Helical" evidence="5">
    <location>
        <begin position="159"/>
        <end position="181"/>
    </location>
</feature>
<dbReference type="GO" id="GO:0022857">
    <property type="term" value="F:transmembrane transporter activity"/>
    <property type="evidence" value="ECO:0007669"/>
    <property type="project" value="InterPro"/>
</dbReference>
<evidence type="ECO:0000313" key="7">
    <source>
        <dbReference type="EMBL" id="MCX8996794.1"/>
    </source>
</evidence>
<gene>
    <name evidence="7" type="ORF">NOF55_06720</name>
</gene>
<dbReference type="InterPro" id="IPR036259">
    <property type="entry name" value="MFS_trans_sf"/>
</dbReference>
<evidence type="ECO:0000256" key="5">
    <source>
        <dbReference type="SAM" id="Phobius"/>
    </source>
</evidence>
<feature type="transmembrane region" description="Helical" evidence="5">
    <location>
        <begin position="322"/>
        <end position="343"/>
    </location>
</feature>
<comment type="caution">
    <text evidence="7">The sequence shown here is derived from an EMBL/GenBank/DDBJ whole genome shotgun (WGS) entry which is preliminary data.</text>
</comment>
<dbReference type="EMBL" id="JANFPI010000002">
    <property type="protein sequence ID" value="MCX8996794.1"/>
    <property type="molecule type" value="Genomic_DNA"/>
</dbReference>
<dbReference type="CDD" id="cd17477">
    <property type="entry name" value="MFS_YcaD_like"/>
    <property type="match status" value="1"/>
</dbReference>
<feature type="transmembrane region" description="Helical" evidence="5">
    <location>
        <begin position="42"/>
        <end position="61"/>
    </location>
</feature>
<dbReference type="AlphaFoldDB" id="A0AAE3MZ73"/>